<reference evidence="1 2" key="1">
    <citation type="journal article" date="2019" name="Sci. Rep.">
        <title>Orb-weaving spider Araneus ventricosus genome elucidates the spidroin gene catalogue.</title>
        <authorList>
            <person name="Kono N."/>
            <person name="Nakamura H."/>
            <person name="Ohtoshi R."/>
            <person name="Moran D.A.P."/>
            <person name="Shinohara A."/>
            <person name="Yoshida Y."/>
            <person name="Fujiwara M."/>
            <person name="Mori M."/>
            <person name="Tomita M."/>
            <person name="Arakawa K."/>
        </authorList>
    </citation>
    <scope>NUCLEOTIDE SEQUENCE [LARGE SCALE GENOMIC DNA]</scope>
</reference>
<keyword evidence="2" id="KW-1185">Reference proteome</keyword>
<gene>
    <name evidence="1" type="ORF">AVEN_32313_1</name>
</gene>
<accession>A0A4Y1ZL60</accession>
<evidence type="ECO:0000313" key="1">
    <source>
        <dbReference type="EMBL" id="GBL55494.1"/>
    </source>
</evidence>
<organism evidence="1 2">
    <name type="scientific">Araneus ventricosus</name>
    <name type="common">Orbweaver spider</name>
    <name type="synonym">Epeira ventricosa</name>
    <dbReference type="NCBI Taxonomy" id="182803"/>
    <lineage>
        <taxon>Eukaryota</taxon>
        <taxon>Metazoa</taxon>
        <taxon>Ecdysozoa</taxon>
        <taxon>Arthropoda</taxon>
        <taxon>Chelicerata</taxon>
        <taxon>Arachnida</taxon>
        <taxon>Araneae</taxon>
        <taxon>Araneomorphae</taxon>
        <taxon>Entelegynae</taxon>
        <taxon>Araneoidea</taxon>
        <taxon>Araneidae</taxon>
        <taxon>Araneus</taxon>
    </lineage>
</organism>
<name>A0A4Y1ZL60_ARAVE</name>
<comment type="caution">
    <text evidence="1">The sequence shown here is derived from an EMBL/GenBank/DDBJ whole genome shotgun (WGS) entry which is preliminary data.</text>
</comment>
<feature type="non-terminal residue" evidence="1">
    <location>
        <position position="58"/>
    </location>
</feature>
<evidence type="ECO:0000313" key="2">
    <source>
        <dbReference type="Proteomes" id="UP000499080"/>
    </source>
</evidence>
<dbReference type="Proteomes" id="UP000499080">
    <property type="component" value="Unassembled WGS sequence"/>
</dbReference>
<dbReference type="AlphaFoldDB" id="A0A4Y1ZL60"/>
<proteinExistence type="predicted"/>
<protein>
    <submittedName>
        <fullName evidence="1">Uncharacterized protein</fullName>
    </submittedName>
</protein>
<sequence length="58" mass="6219">MEPQFCSGRTSSSALFFLTKPDCTLRAAQHTASSRHVNKSLNSSVVSLGAIEPPDLQV</sequence>
<dbReference type="EMBL" id="BGPR01150753">
    <property type="protein sequence ID" value="GBL55494.1"/>
    <property type="molecule type" value="Genomic_DNA"/>
</dbReference>